<evidence type="ECO:0000256" key="3">
    <source>
        <dbReference type="ARBA" id="ARBA00022723"/>
    </source>
</evidence>
<protein>
    <submittedName>
        <fullName evidence="6">Archease</fullName>
    </submittedName>
</protein>
<dbReference type="SUPFAM" id="SSF69819">
    <property type="entry name" value="MTH1598-like"/>
    <property type="match status" value="1"/>
</dbReference>
<keyword evidence="3" id="KW-0479">Metal-binding</keyword>
<gene>
    <name evidence="6" type="ORF">ACFSAU_12875</name>
</gene>
<dbReference type="GO" id="GO:0008033">
    <property type="term" value="P:tRNA processing"/>
    <property type="evidence" value="ECO:0007669"/>
    <property type="project" value="UniProtKB-KW"/>
</dbReference>
<keyword evidence="2" id="KW-0819">tRNA processing</keyword>
<proteinExistence type="inferred from homology"/>
<organism evidence="6 7">
    <name type="scientific">Halolamina litorea</name>
    <dbReference type="NCBI Taxonomy" id="1515593"/>
    <lineage>
        <taxon>Archaea</taxon>
        <taxon>Methanobacteriati</taxon>
        <taxon>Methanobacteriota</taxon>
        <taxon>Stenosarchaea group</taxon>
        <taxon>Halobacteria</taxon>
        <taxon>Halobacteriales</taxon>
        <taxon>Haloferacaceae</taxon>
    </lineage>
</organism>
<comment type="similarity">
    <text evidence="1">Belongs to the archease family.</text>
</comment>
<dbReference type="Proteomes" id="UP001597139">
    <property type="component" value="Unassembled WGS sequence"/>
</dbReference>
<evidence type="ECO:0000256" key="4">
    <source>
        <dbReference type="ARBA" id="ARBA00022837"/>
    </source>
</evidence>
<sequence>MSFELLEHPGDAKLRARGETLEDAFSGVVDAVSALVGGTGIDGPETTREVELAARNPEALLFDFLDRLILFQDLEDVVVTRATALAIEETDDGVRLSATLHGVAIPPDRTLLDVKAPTYSEMRIEENAEWVIEAVLDL</sequence>
<dbReference type="InterPro" id="IPR036820">
    <property type="entry name" value="Archease_dom_sf"/>
</dbReference>
<reference evidence="6 7" key="1">
    <citation type="journal article" date="2019" name="Int. J. Syst. Evol. Microbiol.">
        <title>The Global Catalogue of Microorganisms (GCM) 10K type strain sequencing project: providing services to taxonomists for standard genome sequencing and annotation.</title>
        <authorList>
            <consortium name="The Broad Institute Genomics Platform"/>
            <consortium name="The Broad Institute Genome Sequencing Center for Infectious Disease"/>
            <person name="Wu L."/>
            <person name="Ma J."/>
        </authorList>
    </citation>
    <scope>NUCLEOTIDE SEQUENCE [LARGE SCALE GENOMIC DNA]</scope>
    <source>
        <strain evidence="6 7">CGMCC 1.12859</strain>
    </source>
</reference>
<dbReference type="Gene3D" id="3.55.10.10">
    <property type="entry name" value="Archease domain"/>
    <property type="match status" value="1"/>
</dbReference>
<evidence type="ECO:0000259" key="5">
    <source>
        <dbReference type="Pfam" id="PF01951"/>
    </source>
</evidence>
<evidence type="ECO:0000313" key="6">
    <source>
        <dbReference type="EMBL" id="MFD1568384.1"/>
    </source>
</evidence>
<evidence type="ECO:0000313" key="7">
    <source>
        <dbReference type="Proteomes" id="UP001597139"/>
    </source>
</evidence>
<dbReference type="GO" id="GO:0046872">
    <property type="term" value="F:metal ion binding"/>
    <property type="evidence" value="ECO:0007669"/>
    <property type="project" value="UniProtKB-KW"/>
</dbReference>
<dbReference type="RefSeq" id="WP_267648131.1">
    <property type="nucleotide sequence ID" value="NZ_JANHGR010000003.1"/>
</dbReference>
<dbReference type="InterPro" id="IPR023572">
    <property type="entry name" value="Archease_dom"/>
</dbReference>
<dbReference type="InterPro" id="IPR002804">
    <property type="entry name" value="Archease"/>
</dbReference>
<accession>A0ABD6BUQ9</accession>
<keyword evidence="4" id="KW-0106">Calcium</keyword>
<comment type="caution">
    <text evidence="6">The sequence shown here is derived from an EMBL/GenBank/DDBJ whole genome shotgun (WGS) entry which is preliminary data.</text>
</comment>
<dbReference type="PANTHER" id="PTHR12682">
    <property type="entry name" value="ARCHEASE"/>
    <property type="match status" value="1"/>
</dbReference>
<keyword evidence="7" id="KW-1185">Reference proteome</keyword>
<name>A0ABD6BUQ9_9EURY</name>
<dbReference type="PANTHER" id="PTHR12682:SF11">
    <property type="entry name" value="PROTEIN ARCHEASE"/>
    <property type="match status" value="1"/>
</dbReference>
<evidence type="ECO:0000256" key="1">
    <source>
        <dbReference type="ARBA" id="ARBA00007963"/>
    </source>
</evidence>
<evidence type="ECO:0000256" key="2">
    <source>
        <dbReference type="ARBA" id="ARBA00022694"/>
    </source>
</evidence>
<dbReference type="AlphaFoldDB" id="A0ABD6BUQ9"/>
<dbReference type="EMBL" id="JBHUCZ010000012">
    <property type="protein sequence ID" value="MFD1568384.1"/>
    <property type="molecule type" value="Genomic_DNA"/>
</dbReference>
<feature type="domain" description="Archease" evidence="5">
    <location>
        <begin position="3"/>
        <end position="138"/>
    </location>
</feature>
<dbReference type="Pfam" id="PF01951">
    <property type="entry name" value="Archease"/>
    <property type="match status" value="1"/>
</dbReference>